<organism evidence="2 3">
    <name type="scientific">Bemisia tabaci</name>
    <name type="common">Sweetpotato whitefly</name>
    <name type="synonym">Aleurodes tabaci</name>
    <dbReference type="NCBI Taxonomy" id="7038"/>
    <lineage>
        <taxon>Eukaryota</taxon>
        <taxon>Metazoa</taxon>
        <taxon>Ecdysozoa</taxon>
        <taxon>Arthropoda</taxon>
        <taxon>Hexapoda</taxon>
        <taxon>Insecta</taxon>
        <taxon>Pterygota</taxon>
        <taxon>Neoptera</taxon>
        <taxon>Paraneoptera</taxon>
        <taxon>Hemiptera</taxon>
        <taxon>Sternorrhyncha</taxon>
        <taxon>Aleyrodoidea</taxon>
        <taxon>Aleyrodidae</taxon>
        <taxon>Aleyrodinae</taxon>
        <taxon>Bemisia</taxon>
    </lineage>
</organism>
<keyword evidence="3" id="KW-1185">Reference proteome</keyword>
<feature type="signal peptide" evidence="1">
    <location>
        <begin position="1"/>
        <end position="18"/>
    </location>
</feature>
<dbReference type="AlphaFoldDB" id="A0A9P0CDY0"/>
<feature type="chain" id="PRO_5040439266" evidence="1">
    <location>
        <begin position="19"/>
        <end position="129"/>
    </location>
</feature>
<gene>
    <name evidence="2" type="ORF">BEMITA_LOCUS12809</name>
</gene>
<reference evidence="2" key="1">
    <citation type="submission" date="2021-12" db="EMBL/GenBank/DDBJ databases">
        <authorList>
            <person name="King R."/>
        </authorList>
    </citation>
    <scope>NUCLEOTIDE SEQUENCE</scope>
</reference>
<dbReference type="EMBL" id="OU963869">
    <property type="protein sequence ID" value="CAH0776767.1"/>
    <property type="molecule type" value="Genomic_DNA"/>
</dbReference>
<dbReference type="Proteomes" id="UP001152759">
    <property type="component" value="Chromosome 8"/>
</dbReference>
<proteinExistence type="predicted"/>
<evidence type="ECO:0000313" key="3">
    <source>
        <dbReference type="Proteomes" id="UP001152759"/>
    </source>
</evidence>
<dbReference type="KEGG" id="btab:109032629"/>
<keyword evidence="1" id="KW-0732">Signal</keyword>
<protein>
    <submittedName>
        <fullName evidence="2">Uncharacterized protein</fullName>
    </submittedName>
</protein>
<name>A0A9P0CDY0_BEMTA</name>
<evidence type="ECO:0000313" key="2">
    <source>
        <dbReference type="EMBL" id="CAH0776767.1"/>
    </source>
</evidence>
<sequence length="129" mass="13971">MLPTIVLYSLVQCWSCVAQLSGSSRLPSAVQSAGGWHSPVKPIADSATVSHKLADNTYGTSNPQAAMKVQNSTRVGVGSWREIKLTGPEPGKFYDRDGRTLKPSSAWRHIASPLVLLSLTFVHLFSSYL</sequence>
<accession>A0A9P0CDY0</accession>
<evidence type="ECO:0000256" key="1">
    <source>
        <dbReference type="SAM" id="SignalP"/>
    </source>
</evidence>